<reference evidence="2 3" key="1">
    <citation type="submission" date="2015-12" db="EMBL/GenBank/DDBJ databases">
        <title>The genome of Folsomia candida.</title>
        <authorList>
            <person name="Faddeeva A."/>
            <person name="Derks M.F."/>
            <person name="Anvar Y."/>
            <person name="Smit S."/>
            <person name="Van Straalen N."/>
            <person name="Roelofs D."/>
        </authorList>
    </citation>
    <scope>NUCLEOTIDE SEQUENCE [LARGE SCALE GENOMIC DNA]</scope>
    <source>
        <strain evidence="2 3">VU population</strain>
        <tissue evidence="2">Whole body</tissue>
    </source>
</reference>
<name>A0A226DWI7_FOLCA</name>
<feature type="region of interest" description="Disordered" evidence="1">
    <location>
        <begin position="515"/>
        <end position="562"/>
    </location>
</feature>
<feature type="compositionally biased region" description="Low complexity" evidence="1">
    <location>
        <begin position="547"/>
        <end position="562"/>
    </location>
</feature>
<dbReference type="AlphaFoldDB" id="A0A226DWI7"/>
<evidence type="ECO:0000313" key="3">
    <source>
        <dbReference type="Proteomes" id="UP000198287"/>
    </source>
</evidence>
<organism evidence="2 3">
    <name type="scientific">Folsomia candida</name>
    <name type="common">Springtail</name>
    <dbReference type="NCBI Taxonomy" id="158441"/>
    <lineage>
        <taxon>Eukaryota</taxon>
        <taxon>Metazoa</taxon>
        <taxon>Ecdysozoa</taxon>
        <taxon>Arthropoda</taxon>
        <taxon>Hexapoda</taxon>
        <taxon>Collembola</taxon>
        <taxon>Entomobryomorpha</taxon>
        <taxon>Isotomoidea</taxon>
        <taxon>Isotomidae</taxon>
        <taxon>Proisotominae</taxon>
        <taxon>Folsomia</taxon>
    </lineage>
</organism>
<accession>A0A226DWI7</accession>
<sequence>MDENTLELGLSGLTQPLMGMEISPDINDFKDSGVPMSSSKAILTNRSFVEILMQPKLPKNDSINKEKRCLALLRSMLNPTLSGDEDTRVVLKLRKFINKFNTKWKAVNRRRQYFETKEKDWLDLKFKTPDEWLPHKILGKRPVGRPELSWEQSSSRSKYRKVQKLVEEIREEPLEKLLKTTYALAKNEGEEEVSLFLKQVLSSLEIAKAKEKCRPTVNATATDSCAELPLQELLNHTTSRVVELQEEVFDAYSNLSSSKCLQMSMTYSWGFDGSSGQSQYKQTSRKVEFDDSSLFATTIIPLQLRANTRDMRVLWQNRTPQSVRYCRPQRLAFMKESKDSILREKTSVDLEILNLQPFQVTLRSGVELCIKFELNFTVIDGKVLSIITRTPSQQSCPICCANPSQFNKIDLPFEAKQERLKFGISPLHCWIPALEFCLKLGYRNIEGLRCSRVDGVIKKQILETRKREIQQRLSTELGLNVDFPRPGGSGSSNDGNTARRAFKNQERFAKQIVLAPASPDFEMEEDIDEENTSDAAKNAISEDDVAGNGDPNSDSGSGNAEN</sequence>
<proteinExistence type="predicted"/>
<dbReference type="EMBL" id="LNIX01000010">
    <property type="protein sequence ID" value="OXA49579.1"/>
    <property type="molecule type" value="Genomic_DNA"/>
</dbReference>
<protein>
    <submittedName>
        <fullName evidence="2">Uncharacterized protein</fullName>
    </submittedName>
</protein>
<gene>
    <name evidence="2" type="ORF">Fcan01_15518</name>
</gene>
<comment type="caution">
    <text evidence="2">The sequence shown here is derived from an EMBL/GenBank/DDBJ whole genome shotgun (WGS) entry which is preliminary data.</text>
</comment>
<evidence type="ECO:0000256" key="1">
    <source>
        <dbReference type="SAM" id="MobiDB-lite"/>
    </source>
</evidence>
<keyword evidence="3" id="KW-1185">Reference proteome</keyword>
<evidence type="ECO:0000313" key="2">
    <source>
        <dbReference type="EMBL" id="OXA49579.1"/>
    </source>
</evidence>
<feature type="compositionally biased region" description="Acidic residues" evidence="1">
    <location>
        <begin position="521"/>
        <end position="532"/>
    </location>
</feature>
<dbReference type="OMA" id="CPICCAN"/>
<dbReference type="Proteomes" id="UP000198287">
    <property type="component" value="Unassembled WGS sequence"/>
</dbReference>